<dbReference type="Proteomes" id="UP001168821">
    <property type="component" value="Unassembled WGS sequence"/>
</dbReference>
<keyword evidence="2" id="KW-1185">Reference proteome</keyword>
<evidence type="ECO:0000313" key="1">
    <source>
        <dbReference type="EMBL" id="KAJ3661825.1"/>
    </source>
</evidence>
<evidence type="ECO:0000313" key="2">
    <source>
        <dbReference type="Proteomes" id="UP001168821"/>
    </source>
</evidence>
<reference evidence="1" key="1">
    <citation type="journal article" date="2023" name="G3 (Bethesda)">
        <title>Whole genome assemblies of Zophobas morio and Tenebrio molitor.</title>
        <authorList>
            <person name="Kaur S."/>
            <person name="Stinson S.A."/>
            <person name="diCenzo G.C."/>
        </authorList>
    </citation>
    <scope>NUCLEOTIDE SEQUENCE</scope>
    <source>
        <strain evidence="1">QUZm001</strain>
    </source>
</reference>
<sequence>MMYKIIPAQLVRVFSTLAKLDLLSEFSSRFLDYTNCSRRWFPFKQHAYVTVSRLLWSTHSRLPLPGSSPVAATDNESSATYMLRTHRRRSGAAYGFIS</sequence>
<protein>
    <submittedName>
        <fullName evidence="1">Uncharacterized protein</fullName>
    </submittedName>
</protein>
<name>A0AA38ITC9_9CUCU</name>
<comment type="caution">
    <text evidence="1">The sequence shown here is derived from an EMBL/GenBank/DDBJ whole genome shotgun (WGS) entry which is preliminary data.</text>
</comment>
<organism evidence="1 2">
    <name type="scientific">Zophobas morio</name>
    <dbReference type="NCBI Taxonomy" id="2755281"/>
    <lineage>
        <taxon>Eukaryota</taxon>
        <taxon>Metazoa</taxon>
        <taxon>Ecdysozoa</taxon>
        <taxon>Arthropoda</taxon>
        <taxon>Hexapoda</taxon>
        <taxon>Insecta</taxon>
        <taxon>Pterygota</taxon>
        <taxon>Neoptera</taxon>
        <taxon>Endopterygota</taxon>
        <taxon>Coleoptera</taxon>
        <taxon>Polyphaga</taxon>
        <taxon>Cucujiformia</taxon>
        <taxon>Tenebrionidae</taxon>
        <taxon>Zophobas</taxon>
    </lineage>
</organism>
<proteinExistence type="predicted"/>
<gene>
    <name evidence="1" type="ORF">Zmor_006207</name>
</gene>
<dbReference type="EMBL" id="JALNTZ010000002">
    <property type="protein sequence ID" value="KAJ3661825.1"/>
    <property type="molecule type" value="Genomic_DNA"/>
</dbReference>
<accession>A0AA38ITC9</accession>
<dbReference type="AlphaFoldDB" id="A0AA38ITC9"/>